<dbReference type="CDD" id="cd00055">
    <property type="entry name" value="EGF_Lam"/>
    <property type="match status" value="2"/>
</dbReference>
<feature type="transmembrane region" description="Helical" evidence="7">
    <location>
        <begin position="57"/>
        <end position="81"/>
    </location>
</feature>
<dbReference type="InterPro" id="IPR000742">
    <property type="entry name" value="EGF"/>
</dbReference>
<evidence type="ECO:0000256" key="4">
    <source>
        <dbReference type="ARBA" id="ARBA00023180"/>
    </source>
</evidence>
<evidence type="ECO:0000256" key="2">
    <source>
        <dbReference type="ARBA" id="ARBA00023136"/>
    </source>
</evidence>
<dbReference type="PROSITE" id="PS01248">
    <property type="entry name" value="EGF_LAM_1"/>
    <property type="match status" value="2"/>
</dbReference>
<feature type="domain" description="EGF-like" evidence="8">
    <location>
        <begin position="537"/>
        <end position="574"/>
    </location>
</feature>
<dbReference type="Gene3D" id="2.170.300.10">
    <property type="entry name" value="Tie2 ligand-binding domain superfamily"/>
    <property type="match status" value="3"/>
</dbReference>
<dbReference type="SMART" id="SM00181">
    <property type="entry name" value="EGF"/>
    <property type="match status" value="6"/>
</dbReference>
<dbReference type="SMART" id="SM00180">
    <property type="entry name" value="EGF_Lam"/>
    <property type="match status" value="4"/>
</dbReference>
<evidence type="ECO:0000256" key="5">
    <source>
        <dbReference type="PROSITE-ProRule" id="PRU00076"/>
    </source>
</evidence>
<dbReference type="Proteomes" id="UP000290189">
    <property type="component" value="Unassembled WGS sequence"/>
</dbReference>
<organism evidence="9 10">
    <name type="scientific">Plasmodiophora brassicae</name>
    <name type="common">Clubroot disease agent</name>
    <dbReference type="NCBI Taxonomy" id="37360"/>
    <lineage>
        <taxon>Eukaryota</taxon>
        <taxon>Sar</taxon>
        <taxon>Rhizaria</taxon>
        <taxon>Endomyxa</taxon>
        <taxon>Phytomyxea</taxon>
        <taxon>Plasmodiophorida</taxon>
        <taxon>Plasmodiophoridae</taxon>
        <taxon>Plasmodiophora</taxon>
    </lineage>
</organism>
<gene>
    <name evidence="9" type="ORF">PLBR_LOCUS8782</name>
</gene>
<keyword evidence="4" id="KW-0325">Glycoprotein</keyword>
<dbReference type="PROSITE" id="PS50026">
    <property type="entry name" value="EGF_3"/>
    <property type="match status" value="1"/>
</dbReference>
<dbReference type="Pfam" id="PF00053">
    <property type="entry name" value="EGF_laminin"/>
    <property type="match status" value="2"/>
</dbReference>
<feature type="region of interest" description="Disordered" evidence="6">
    <location>
        <begin position="1"/>
        <end position="33"/>
    </location>
</feature>
<evidence type="ECO:0000313" key="9">
    <source>
        <dbReference type="EMBL" id="SPR01567.1"/>
    </source>
</evidence>
<dbReference type="PANTHER" id="PTHR24038:SF11">
    <property type="entry name" value="INTEGRIN BETA-LIKE PROTEIN E"/>
    <property type="match status" value="1"/>
</dbReference>
<geneLocation type="mitochondrion" evidence="9"/>
<evidence type="ECO:0000256" key="1">
    <source>
        <dbReference type="ARBA" id="ARBA00004370"/>
    </source>
</evidence>
<name>A0A3P3YMZ1_PLABS</name>
<dbReference type="EMBL" id="OVEO01000018">
    <property type="protein sequence ID" value="SPR01567.1"/>
    <property type="molecule type" value="Genomic_DNA"/>
</dbReference>
<feature type="disulfide bond" evidence="5">
    <location>
        <begin position="564"/>
        <end position="573"/>
    </location>
</feature>
<keyword evidence="3 5" id="KW-1015">Disulfide bond</keyword>
<keyword evidence="7" id="KW-0812">Transmembrane</keyword>
<dbReference type="PANTHER" id="PTHR24038">
    <property type="entry name" value="STABILIN"/>
    <property type="match status" value="1"/>
</dbReference>
<comment type="subcellular location">
    <subcellularLocation>
        <location evidence="1">Membrane</location>
    </subcellularLocation>
</comment>
<protein>
    <recommendedName>
        <fullName evidence="8">EGF-like domain-containing protein</fullName>
    </recommendedName>
</protein>
<keyword evidence="5" id="KW-0245">EGF-like domain</keyword>
<keyword evidence="9" id="KW-0496">Mitochondrion</keyword>
<dbReference type="InterPro" id="IPR002049">
    <property type="entry name" value="LE_dom"/>
</dbReference>
<dbReference type="GO" id="GO:0016020">
    <property type="term" value="C:membrane"/>
    <property type="evidence" value="ECO:0007669"/>
    <property type="project" value="UniProtKB-SubCell"/>
</dbReference>
<evidence type="ECO:0000256" key="7">
    <source>
        <dbReference type="SAM" id="Phobius"/>
    </source>
</evidence>
<accession>A0A3P3YMZ1</accession>
<dbReference type="PROSITE" id="PS00022">
    <property type="entry name" value="EGF_1"/>
    <property type="match status" value="3"/>
</dbReference>
<sequence>MANSIWRRSKSNNETSEVRHSAVPDVADPSSRSTVMTSSRFEHLTRGGNNPALKGSFVYRFLVIIILFMITVTAVLLSFLLRSTTANVTLELGGDPVIALGPLAEILQEPNDQLSIEGRSGTKAVVKMPIAGRDRLVSLVGAGDPRLAKIALRSVNDHRVCAIGWRGPQCDQCATEFGFSGAHCNRYETMFSAPDPFALAPPTRACDPKSTAMKCVKTVGYDGVRVVNVPETVGCVVRMDTGAMSATTRTIGHSQGVIVFDQGVVGKSLPFVALYDGYDKATGQCTGTFQRYEWCVSEAQCQNCPACASGGTCEPALAGDGTCLQCPSGHFGSNCAPCPAACASGCDEGFAGTGACLCDERTMGDNCDACRPGHFGPTCEPCRCTSKGVCNDGKTGTGTCICAQNFEGPTCAACAAGFTGPNCDACLPDHFGPNCAPCQCGPLGTCQVAPDGTQARCVCKDNVVGERCDQCAKGWYGPTCTGRCQCSRASFCVDGITGTGICTPTGCPPGFANPPGCRSCAVGFTGPRCQSCVTNFFGPSCLPCQCANGGICSDGRAGSGACACPSQFTGPTCSACAKGWYGPSCIGQCHCGPDEVCDDGLSGKGACTKTALPAKLCSPTCQLHGVCDNGVCIGCQAGRFGSECDHECTQTCMQFGTCSTGPTGDGSCSGCAPGRSGAQCELLSGPI</sequence>
<evidence type="ECO:0000256" key="3">
    <source>
        <dbReference type="ARBA" id="ARBA00023157"/>
    </source>
</evidence>
<proteinExistence type="predicted"/>
<keyword evidence="7" id="KW-1133">Transmembrane helix</keyword>
<reference evidence="9 10" key="1">
    <citation type="submission" date="2018-03" db="EMBL/GenBank/DDBJ databases">
        <authorList>
            <person name="Fogelqvist J."/>
        </authorList>
    </citation>
    <scope>NUCLEOTIDE SEQUENCE [LARGE SCALE GENOMIC DNA]</scope>
</reference>
<dbReference type="AlphaFoldDB" id="A0A3P3YMZ1"/>
<keyword evidence="2 7" id="KW-0472">Membrane</keyword>
<comment type="caution">
    <text evidence="5">Lacks conserved residue(s) required for the propagation of feature annotation.</text>
</comment>
<evidence type="ECO:0000256" key="6">
    <source>
        <dbReference type="SAM" id="MobiDB-lite"/>
    </source>
</evidence>
<evidence type="ECO:0000259" key="8">
    <source>
        <dbReference type="PROSITE" id="PS50026"/>
    </source>
</evidence>
<evidence type="ECO:0000313" key="10">
    <source>
        <dbReference type="Proteomes" id="UP000290189"/>
    </source>
</evidence>